<sequence>MLVPILMLRVEVYSHSRHRHLGEQIANLYHSAVTAIDDARYNAAQRLAWSAAPRSGRYWQLRLKRAQAWVMLKGSEQSPLCVGFVLLETTFRERGYIACLYVAPDSQRQGVASSLLEATKKWALTQGYHHLTTDASALSKPVFERAGFRLRHKSYQEKSGQMFGSYFMKLILAPLVHERVKSS</sequence>
<dbReference type="PROSITE" id="PS51186">
    <property type="entry name" value="GNAT"/>
    <property type="match status" value="1"/>
</dbReference>
<dbReference type="EMBL" id="JAWXXR010000001">
    <property type="protein sequence ID" value="MDX6017336.1"/>
    <property type="molecule type" value="Genomic_DNA"/>
</dbReference>
<dbReference type="GO" id="GO:0016746">
    <property type="term" value="F:acyltransferase activity"/>
    <property type="evidence" value="ECO:0007669"/>
    <property type="project" value="UniProtKB-KW"/>
</dbReference>
<dbReference type="InterPro" id="IPR000182">
    <property type="entry name" value="GNAT_dom"/>
</dbReference>
<organism evidence="2 3">
    <name type="scientific">Shewanella indica</name>
    <dbReference type="NCBI Taxonomy" id="768528"/>
    <lineage>
        <taxon>Bacteria</taxon>
        <taxon>Pseudomonadati</taxon>
        <taxon>Pseudomonadota</taxon>
        <taxon>Gammaproteobacteria</taxon>
        <taxon>Alteromonadales</taxon>
        <taxon>Shewanellaceae</taxon>
        <taxon>Shewanella</taxon>
    </lineage>
</organism>
<protein>
    <submittedName>
        <fullName evidence="2">GNAT family N-acetyltransferase</fullName>
        <ecNumber evidence="2">2.3.1.-</ecNumber>
    </submittedName>
</protein>
<dbReference type="SUPFAM" id="SSF55729">
    <property type="entry name" value="Acyl-CoA N-acyltransferases (Nat)"/>
    <property type="match status" value="1"/>
</dbReference>
<dbReference type="CDD" id="cd04301">
    <property type="entry name" value="NAT_SF"/>
    <property type="match status" value="1"/>
</dbReference>
<comment type="caution">
    <text evidence="2">The sequence shown here is derived from an EMBL/GenBank/DDBJ whole genome shotgun (WGS) entry which is preliminary data.</text>
</comment>
<dbReference type="Proteomes" id="UP001272773">
    <property type="component" value="Unassembled WGS sequence"/>
</dbReference>
<dbReference type="InterPro" id="IPR052564">
    <property type="entry name" value="N-acetyltrans/Recomb-assoc"/>
</dbReference>
<dbReference type="PANTHER" id="PTHR43451">
    <property type="entry name" value="ACETYLTRANSFERASE (GNAT) FAMILY PROTEIN"/>
    <property type="match status" value="1"/>
</dbReference>
<keyword evidence="2" id="KW-0012">Acyltransferase</keyword>
<dbReference type="PANTHER" id="PTHR43451:SF1">
    <property type="entry name" value="ACETYLTRANSFERASE"/>
    <property type="match status" value="1"/>
</dbReference>
<proteinExistence type="predicted"/>
<dbReference type="RefSeq" id="WP_233962487.1">
    <property type="nucleotide sequence ID" value="NZ_JAKCOQ010000009.1"/>
</dbReference>
<evidence type="ECO:0000313" key="3">
    <source>
        <dbReference type="Proteomes" id="UP001272773"/>
    </source>
</evidence>
<dbReference type="Pfam" id="PF13673">
    <property type="entry name" value="Acetyltransf_10"/>
    <property type="match status" value="1"/>
</dbReference>
<name>A0ABU4QJ19_9GAMM</name>
<feature type="domain" description="N-acetyltransferase" evidence="1">
    <location>
        <begin position="31"/>
        <end position="173"/>
    </location>
</feature>
<accession>A0ABU4QJ19</accession>
<evidence type="ECO:0000313" key="2">
    <source>
        <dbReference type="EMBL" id="MDX6017336.1"/>
    </source>
</evidence>
<dbReference type="GeneID" id="88624539"/>
<dbReference type="EC" id="2.3.1.-" evidence="2"/>
<reference evidence="2 3" key="1">
    <citation type="submission" date="2023-11" db="EMBL/GenBank/DDBJ databases">
        <title>MicrobeMod: A computational toolkit for identifying prokaryotic methylation and restriction-modification with nanopore sequencing.</title>
        <authorList>
            <person name="Crits-Christoph A."/>
            <person name="Kang S.C."/>
            <person name="Lee H."/>
            <person name="Ostrov N."/>
        </authorList>
    </citation>
    <scope>NUCLEOTIDE SEQUENCE [LARGE SCALE GENOMIC DNA]</scope>
    <source>
        <strain evidence="2 3">ATCC BAA-2732</strain>
    </source>
</reference>
<gene>
    <name evidence="2" type="ORF">SIL79_13485</name>
</gene>
<dbReference type="InterPro" id="IPR016181">
    <property type="entry name" value="Acyl_CoA_acyltransferase"/>
</dbReference>
<keyword evidence="2" id="KW-0808">Transferase</keyword>
<dbReference type="Gene3D" id="3.40.630.30">
    <property type="match status" value="1"/>
</dbReference>
<evidence type="ECO:0000259" key="1">
    <source>
        <dbReference type="PROSITE" id="PS51186"/>
    </source>
</evidence>
<keyword evidence="3" id="KW-1185">Reference proteome</keyword>